<comment type="catalytic activity">
    <reaction evidence="1 9">
        <text>N-(5-phospho-beta-D-ribosyl)anthranilate = 1-(2-carboxyphenylamino)-1-deoxy-D-ribulose 5-phosphate</text>
        <dbReference type="Rhea" id="RHEA:21540"/>
        <dbReference type="ChEBI" id="CHEBI:18277"/>
        <dbReference type="ChEBI" id="CHEBI:58613"/>
        <dbReference type="EC" id="5.3.1.24"/>
    </reaction>
</comment>
<dbReference type="GO" id="GO:0016853">
    <property type="term" value="F:isomerase activity"/>
    <property type="evidence" value="ECO:0007669"/>
    <property type="project" value="UniProtKB-KW"/>
</dbReference>
<reference evidence="11 12" key="1">
    <citation type="submission" date="2024-03" db="EMBL/GenBank/DDBJ databases">
        <title>Two novel species of the genus Flavobacterium exhibiting potentially degradation of complex polysaccharides.</title>
        <authorList>
            <person name="Lian X."/>
        </authorList>
    </citation>
    <scope>NUCLEOTIDE SEQUENCE [LARGE SCALE GENOMIC DNA]</scope>
    <source>
        <strain evidence="12">j3</strain>
    </source>
</reference>
<comment type="pathway">
    <text evidence="2 9">Amino-acid biosynthesis; L-tryptophan biosynthesis; L-tryptophan from chorismate: step 3/5.</text>
</comment>
<evidence type="ECO:0000313" key="11">
    <source>
        <dbReference type="EMBL" id="MEM0542141.1"/>
    </source>
</evidence>
<evidence type="ECO:0000256" key="4">
    <source>
        <dbReference type="ARBA" id="ARBA00022272"/>
    </source>
</evidence>
<dbReference type="CDD" id="cd00405">
    <property type="entry name" value="PRAI"/>
    <property type="match status" value="1"/>
</dbReference>
<evidence type="ECO:0000256" key="1">
    <source>
        <dbReference type="ARBA" id="ARBA00001164"/>
    </source>
</evidence>
<evidence type="ECO:0000256" key="2">
    <source>
        <dbReference type="ARBA" id="ARBA00004664"/>
    </source>
</evidence>
<evidence type="ECO:0000256" key="6">
    <source>
        <dbReference type="ARBA" id="ARBA00022822"/>
    </source>
</evidence>
<organism evidence="11 12">
    <name type="scientific">Flavobacterium aureirubrum</name>
    <dbReference type="NCBI Taxonomy" id="3133147"/>
    <lineage>
        <taxon>Bacteria</taxon>
        <taxon>Pseudomonadati</taxon>
        <taxon>Bacteroidota</taxon>
        <taxon>Flavobacteriia</taxon>
        <taxon>Flavobacteriales</taxon>
        <taxon>Flavobacteriaceae</taxon>
        <taxon>Flavobacterium</taxon>
    </lineage>
</organism>
<proteinExistence type="inferred from homology"/>
<dbReference type="PANTHER" id="PTHR42894:SF1">
    <property type="entry name" value="N-(5'-PHOSPHORIBOSYL)ANTHRANILATE ISOMERASE"/>
    <property type="match status" value="1"/>
</dbReference>
<dbReference type="InterPro" id="IPR044643">
    <property type="entry name" value="TrpF_fam"/>
</dbReference>
<dbReference type="InterPro" id="IPR011060">
    <property type="entry name" value="RibuloseP-bd_barrel"/>
</dbReference>
<dbReference type="SUPFAM" id="SSF51366">
    <property type="entry name" value="Ribulose-phoshate binding barrel"/>
    <property type="match status" value="1"/>
</dbReference>
<feature type="domain" description="N-(5'phosphoribosyl) anthranilate isomerase (PRAI)" evidence="10">
    <location>
        <begin position="6"/>
        <end position="203"/>
    </location>
</feature>
<keyword evidence="7 9" id="KW-0057">Aromatic amino acid biosynthesis</keyword>
<evidence type="ECO:0000313" key="12">
    <source>
        <dbReference type="Proteomes" id="UP001460072"/>
    </source>
</evidence>
<comment type="similarity">
    <text evidence="9">Belongs to the TrpF family.</text>
</comment>
<evidence type="ECO:0000256" key="3">
    <source>
        <dbReference type="ARBA" id="ARBA00012572"/>
    </source>
</evidence>
<protein>
    <recommendedName>
        <fullName evidence="4 9">N-(5'-phosphoribosyl)anthranilate isomerase</fullName>
        <shortName evidence="9">PRAI</shortName>
        <ecNumber evidence="3 9">5.3.1.24</ecNumber>
    </recommendedName>
</protein>
<keyword evidence="8 9" id="KW-0413">Isomerase</keyword>
<evidence type="ECO:0000256" key="7">
    <source>
        <dbReference type="ARBA" id="ARBA00023141"/>
    </source>
</evidence>
<dbReference type="Proteomes" id="UP001460072">
    <property type="component" value="Unassembled WGS sequence"/>
</dbReference>
<evidence type="ECO:0000256" key="8">
    <source>
        <dbReference type="ARBA" id="ARBA00023235"/>
    </source>
</evidence>
<keyword evidence="5 9" id="KW-0028">Amino-acid biosynthesis</keyword>
<evidence type="ECO:0000259" key="10">
    <source>
        <dbReference type="Pfam" id="PF00697"/>
    </source>
</evidence>
<sequence length="208" mass="23809">MDIKIKICGMKFDENTQQIAALQPDYLGFIFYENSPRNKKNNIPTLDKAIQKVGVFVNASYDEIEVIVKQHELNLVQLHGDETPELCQEVENNLAKVIKAFSIDKQFNFNILNTYNKSCTYFLFDTKGDHYGGNGFTFDWTILANYHLDKSYFLSGGIGLENTNEVKEFLSQNYAKNCVAIDCNSQLEILPGLKSIEKTKQLIHTFKK</sequence>
<evidence type="ECO:0000256" key="9">
    <source>
        <dbReference type="HAMAP-Rule" id="MF_00135"/>
    </source>
</evidence>
<dbReference type="EMBL" id="JBCGDO010000005">
    <property type="protein sequence ID" value="MEM0542141.1"/>
    <property type="molecule type" value="Genomic_DNA"/>
</dbReference>
<name>A0ABU9N433_9FLAO</name>
<dbReference type="EC" id="5.3.1.24" evidence="3 9"/>
<dbReference type="InterPro" id="IPR001240">
    <property type="entry name" value="PRAI_dom"/>
</dbReference>
<comment type="caution">
    <text evidence="11">The sequence shown here is derived from an EMBL/GenBank/DDBJ whole genome shotgun (WGS) entry which is preliminary data.</text>
</comment>
<dbReference type="RefSeq" id="WP_342695365.1">
    <property type="nucleotide sequence ID" value="NZ_JBCGDO010000005.1"/>
</dbReference>
<evidence type="ECO:0000256" key="5">
    <source>
        <dbReference type="ARBA" id="ARBA00022605"/>
    </source>
</evidence>
<accession>A0ABU9N433</accession>
<dbReference type="PANTHER" id="PTHR42894">
    <property type="entry name" value="N-(5'-PHOSPHORIBOSYL)ANTHRANILATE ISOMERASE"/>
    <property type="match status" value="1"/>
</dbReference>
<keyword evidence="12" id="KW-1185">Reference proteome</keyword>
<dbReference type="Gene3D" id="3.20.20.70">
    <property type="entry name" value="Aldolase class I"/>
    <property type="match status" value="1"/>
</dbReference>
<dbReference type="HAMAP" id="MF_00135">
    <property type="entry name" value="PRAI"/>
    <property type="match status" value="1"/>
</dbReference>
<keyword evidence="6 9" id="KW-0822">Tryptophan biosynthesis</keyword>
<gene>
    <name evidence="9" type="primary">trpF</name>
    <name evidence="11" type="ORF">WFZ85_05910</name>
</gene>
<dbReference type="InterPro" id="IPR013785">
    <property type="entry name" value="Aldolase_TIM"/>
</dbReference>
<dbReference type="Pfam" id="PF00697">
    <property type="entry name" value="PRAI"/>
    <property type="match status" value="1"/>
</dbReference>